<dbReference type="InterPro" id="IPR037185">
    <property type="entry name" value="EmrE-like"/>
</dbReference>
<comment type="caution">
    <text evidence="4">The sequence shown here is derived from an EMBL/GenBank/DDBJ whole genome shotgun (WGS) entry which is preliminary data.</text>
</comment>
<keyword evidence="2" id="KW-0472">Membrane</keyword>
<evidence type="ECO:0000256" key="2">
    <source>
        <dbReference type="SAM" id="Phobius"/>
    </source>
</evidence>
<evidence type="ECO:0000313" key="4">
    <source>
        <dbReference type="EMBL" id="HIR70234.1"/>
    </source>
</evidence>
<gene>
    <name evidence="4" type="ORF">IAA55_03005</name>
</gene>
<feature type="transmembrane region" description="Helical" evidence="2">
    <location>
        <begin position="74"/>
        <end position="94"/>
    </location>
</feature>
<evidence type="ECO:0000313" key="5">
    <source>
        <dbReference type="Proteomes" id="UP000823912"/>
    </source>
</evidence>
<feature type="transmembrane region" description="Helical" evidence="2">
    <location>
        <begin position="248"/>
        <end position="270"/>
    </location>
</feature>
<keyword evidence="2" id="KW-0812">Transmembrane</keyword>
<name>A0A9D1JAQ8_9FIRM</name>
<dbReference type="InterPro" id="IPR000620">
    <property type="entry name" value="EamA_dom"/>
</dbReference>
<dbReference type="Proteomes" id="UP000823912">
    <property type="component" value="Unassembled WGS sequence"/>
</dbReference>
<feature type="domain" description="EamA" evidence="3">
    <location>
        <begin position="159"/>
        <end position="293"/>
    </location>
</feature>
<protein>
    <submittedName>
        <fullName evidence="4">EamA family transporter</fullName>
    </submittedName>
</protein>
<feature type="transmembrane region" description="Helical" evidence="2">
    <location>
        <begin position="219"/>
        <end position="242"/>
    </location>
</feature>
<organism evidence="4 5">
    <name type="scientific">Candidatus Pullilachnospira gallistercoris</name>
    <dbReference type="NCBI Taxonomy" id="2840911"/>
    <lineage>
        <taxon>Bacteria</taxon>
        <taxon>Bacillati</taxon>
        <taxon>Bacillota</taxon>
        <taxon>Clostridia</taxon>
        <taxon>Lachnospirales</taxon>
        <taxon>Lachnospiraceae</taxon>
        <taxon>Lachnospiraceae incertae sedis</taxon>
        <taxon>Candidatus Pullilachnospira</taxon>
    </lineage>
</organism>
<comment type="similarity">
    <text evidence="1">Belongs to the EamA transporter family.</text>
</comment>
<proteinExistence type="inferred from homology"/>
<evidence type="ECO:0000259" key="3">
    <source>
        <dbReference type="Pfam" id="PF00892"/>
    </source>
</evidence>
<feature type="transmembrane region" description="Helical" evidence="2">
    <location>
        <begin position="188"/>
        <end position="207"/>
    </location>
</feature>
<dbReference type="EMBL" id="DVHM01000048">
    <property type="protein sequence ID" value="HIR70234.1"/>
    <property type="molecule type" value="Genomic_DNA"/>
</dbReference>
<dbReference type="SUPFAM" id="SSF103481">
    <property type="entry name" value="Multidrug resistance efflux transporter EmrE"/>
    <property type="match status" value="2"/>
</dbReference>
<dbReference type="Pfam" id="PF00892">
    <property type="entry name" value="EamA"/>
    <property type="match status" value="2"/>
</dbReference>
<dbReference type="AlphaFoldDB" id="A0A9D1JAQ8"/>
<feature type="transmembrane region" description="Helical" evidence="2">
    <location>
        <begin position="129"/>
        <end position="147"/>
    </location>
</feature>
<keyword evidence="2" id="KW-1133">Transmembrane helix</keyword>
<feature type="transmembrane region" description="Helical" evidence="2">
    <location>
        <begin position="43"/>
        <end position="62"/>
    </location>
</feature>
<accession>A0A9D1JAQ8</accession>
<feature type="transmembrane region" description="Helical" evidence="2">
    <location>
        <begin position="12"/>
        <end position="31"/>
    </location>
</feature>
<dbReference type="GO" id="GO:0016020">
    <property type="term" value="C:membrane"/>
    <property type="evidence" value="ECO:0007669"/>
    <property type="project" value="InterPro"/>
</dbReference>
<dbReference type="PANTHER" id="PTHR22911:SF137">
    <property type="entry name" value="SOLUTE CARRIER FAMILY 35 MEMBER G2-RELATED"/>
    <property type="match status" value="1"/>
</dbReference>
<dbReference type="Gene3D" id="1.10.3730.20">
    <property type="match status" value="2"/>
</dbReference>
<feature type="transmembrane region" description="Helical" evidence="2">
    <location>
        <begin position="277"/>
        <end position="293"/>
    </location>
</feature>
<sequence length="294" mass="31795">MFTFSGFNIHWVWLAVLSAVFAGATSVIAKVGLKKMDSNVATALRTIVVLLFCWGIVSAKGAAGQISGIDRQTWILLILSGVATGASWLCYFKALQMANVNRVAPIDKLSTVLTMVLAILFFHESVTRNKVIAIILLTAGILCMSFVRESGGRKASGGWWIYAVLSAVFASLTAILGKLGMQQIDSDLGTAIRTGVVLVMAWIMVFVTRHGKDLKNITLYHTLFILLSGVTTGLSWLCYFRALQQGEASVVVPIDKMSIVVTILFAGIFLKERLSRRALIGLLLVVGGTLLLVV</sequence>
<reference evidence="4" key="1">
    <citation type="submission" date="2020-10" db="EMBL/GenBank/DDBJ databases">
        <authorList>
            <person name="Gilroy R."/>
        </authorList>
    </citation>
    <scope>NUCLEOTIDE SEQUENCE</scope>
    <source>
        <strain evidence="4">ChiSjej5B23-6657</strain>
    </source>
</reference>
<feature type="domain" description="EamA" evidence="3">
    <location>
        <begin position="11"/>
        <end position="145"/>
    </location>
</feature>
<reference evidence="4" key="2">
    <citation type="journal article" date="2021" name="PeerJ">
        <title>Extensive microbial diversity within the chicken gut microbiome revealed by metagenomics and culture.</title>
        <authorList>
            <person name="Gilroy R."/>
            <person name="Ravi A."/>
            <person name="Getino M."/>
            <person name="Pursley I."/>
            <person name="Horton D.L."/>
            <person name="Alikhan N.F."/>
            <person name="Baker D."/>
            <person name="Gharbi K."/>
            <person name="Hall N."/>
            <person name="Watson M."/>
            <person name="Adriaenssens E.M."/>
            <person name="Foster-Nyarko E."/>
            <person name="Jarju S."/>
            <person name="Secka A."/>
            <person name="Antonio M."/>
            <person name="Oren A."/>
            <person name="Chaudhuri R.R."/>
            <person name="La Ragione R."/>
            <person name="Hildebrand F."/>
            <person name="Pallen M.J."/>
        </authorList>
    </citation>
    <scope>NUCLEOTIDE SEQUENCE</scope>
    <source>
        <strain evidence="4">ChiSjej5B23-6657</strain>
    </source>
</reference>
<evidence type="ECO:0000256" key="1">
    <source>
        <dbReference type="ARBA" id="ARBA00007362"/>
    </source>
</evidence>
<feature type="transmembrane region" description="Helical" evidence="2">
    <location>
        <begin position="159"/>
        <end position="176"/>
    </location>
</feature>
<dbReference type="PANTHER" id="PTHR22911">
    <property type="entry name" value="ACYL-MALONYL CONDENSING ENZYME-RELATED"/>
    <property type="match status" value="1"/>
</dbReference>